<organism evidence="3 4">
    <name type="scientific">Periweissella beninensis</name>
    <dbReference type="NCBI Taxonomy" id="504936"/>
    <lineage>
        <taxon>Bacteria</taxon>
        <taxon>Bacillati</taxon>
        <taxon>Bacillota</taxon>
        <taxon>Bacilli</taxon>
        <taxon>Lactobacillales</taxon>
        <taxon>Lactobacillaceae</taxon>
        <taxon>Periweissella</taxon>
    </lineage>
</organism>
<feature type="region of interest" description="Disordered" evidence="1">
    <location>
        <begin position="102"/>
        <end position="154"/>
    </location>
</feature>
<dbReference type="InterPro" id="IPR018392">
    <property type="entry name" value="LysM"/>
</dbReference>
<proteinExistence type="predicted"/>
<sequence>MVESINLASTQATIDAAFKKVATQSAANHNNFANTLVNKVSQLVNAQHHQNVTTITVKAGDTVSDLAAKYHSSVATIGAANNLKDVNLILVNQRLSIPKTTKHSTASSIYASNQPTNLGTSSRDVNSSPKVDDVDKLNKTTTTNQTITNSNNDTTAEAKARAYIVQHESGGSYTARNGQYIGKYQLTASYLHGDYSPANQEKVANQYVKNRYDTWQNAMKHWQSHSWY</sequence>
<dbReference type="Proteomes" id="UP001057481">
    <property type="component" value="Unassembled WGS sequence"/>
</dbReference>
<dbReference type="Pfam" id="PF01476">
    <property type="entry name" value="LysM"/>
    <property type="match status" value="1"/>
</dbReference>
<dbReference type="Gene3D" id="3.10.350.10">
    <property type="entry name" value="LysM domain"/>
    <property type="match status" value="1"/>
</dbReference>
<accession>A0ABT0VHH7</accession>
<name>A0ABT0VHH7_9LACO</name>
<gene>
    <name evidence="3" type="ORF">KAK10_05170</name>
</gene>
<evidence type="ECO:0000313" key="4">
    <source>
        <dbReference type="Proteomes" id="UP001057481"/>
    </source>
</evidence>
<feature type="compositionally biased region" description="Low complexity" evidence="1">
    <location>
        <begin position="139"/>
        <end position="154"/>
    </location>
</feature>
<dbReference type="SUPFAM" id="SSF54106">
    <property type="entry name" value="LysM domain"/>
    <property type="match status" value="1"/>
</dbReference>
<feature type="compositionally biased region" description="Polar residues" evidence="1">
    <location>
        <begin position="102"/>
        <end position="129"/>
    </location>
</feature>
<dbReference type="EMBL" id="JAGMVS010000062">
    <property type="protein sequence ID" value="MCM2437298.1"/>
    <property type="molecule type" value="Genomic_DNA"/>
</dbReference>
<dbReference type="RefSeq" id="WP_205142842.1">
    <property type="nucleotide sequence ID" value="NZ_JAFBDN010000001.1"/>
</dbReference>
<feature type="domain" description="LysM" evidence="2">
    <location>
        <begin position="53"/>
        <end position="97"/>
    </location>
</feature>
<keyword evidence="4" id="KW-1185">Reference proteome</keyword>
<evidence type="ECO:0000259" key="2">
    <source>
        <dbReference type="PROSITE" id="PS51782"/>
    </source>
</evidence>
<dbReference type="PROSITE" id="PS51782">
    <property type="entry name" value="LYSM"/>
    <property type="match status" value="1"/>
</dbReference>
<evidence type="ECO:0000256" key="1">
    <source>
        <dbReference type="SAM" id="MobiDB-lite"/>
    </source>
</evidence>
<dbReference type="CDD" id="cd00118">
    <property type="entry name" value="LysM"/>
    <property type="match status" value="1"/>
</dbReference>
<dbReference type="SMART" id="SM00257">
    <property type="entry name" value="LysM"/>
    <property type="match status" value="1"/>
</dbReference>
<dbReference type="InterPro" id="IPR036779">
    <property type="entry name" value="LysM_dom_sf"/>
</dbReference>
<evidence type="ECO:0000313" key="3">
    <source>
        <dbReference type="EMBL" id="MCM2437298.1"/>
    </source>
</evidence>
<protein>
    <submittedName>
        <fullName evidence="3">LysM peptidoglycan-binding domain-containing protein</fullName>
    </submittedName>
</protein>
<reference evidence="3" key="1">
    <citation type="submission" date="2021-04" db="EMBL/GenBank/DDBJ databases">
        <title>Taxonomic assessment of Weissella genus.</title>
        <authorList>
            <person name="Fanelli F."/>
            <person name="Chieffi D."/>
            <person name="Dell'Aquila A."/>
            <person name="Gyu-Sung C."/>
            <person name="Franz C.M.A.P."/>
            <person name="Fusco V."/>
        </authorList>
    </citation>
    <scope>NUCLEOTIDE SEQUENCE</scope>
    <source>
        <strain evidence="3">LMG 25373</strain>
    </source>
</reference>
<comment type="caution">
    <text evidence="3">The sequence shown here is derived from an EMBL/GenBank/DDBJ whole genome shotgun (WGS) entry which is preliminary data.</text>
</comment>